<feature type="transmembrane region" description="Helical" evidence="2">
    <location>
        <begin position="124"/>
        <end position="146"/>
    </location>
</feature>
<dbReference type="EMBL" id="PVZF01000007">
    <property type="protein sequence ID" value="PRY13993.1"/>
    <property type="molecule type" value="Genomic_DNA"/>
</dbReference>
<dbReference type="AlphaFoldDB" id="A0A2T0R2L3"/>
<keyword evidence="2" id="KW-0812">Transmembrane</keyword>
<organism evidence="3 4">
    <name type="scientific">Kineococcus rhizosphaerae</name>
    <dbReference type="NCBI Taxonomy" id="559628"/>
    <lineage>
        <taxon>Bacteria</taxon>
        <taxon>Bacillati</taxon>
        <taxon>Actinomycetota</taxon>
        <taxon>Actinomycetes</taxon>
        <taxon>Kineosporiales</taxon>
        <taxon>Kineosporiaceae</taxon>
        <taxon>Kineococcus</taxon>
    </lineage>
</organism>
<protein>
    <submittedName>
        <fullName evidence="3">Uncharacterized protein</fullName>
    </submittedName>
</protein>
<evidence type="ECO:0000313" key="3">
    <source>
        <dbReference type="EMBL" id="PRY13993.1"/>
    </source>
</evidence>
<name>A0A2T0R2L3_9ACTN</name>
<feature type="region of interest" description="Disordered" evidence="1">
    <location>
        <begin position="201"/>
        <end position="258"/>
    </location>
</feature>
<reference evidence="3 4" key="1">
    <citation type="submission" date="2018-03" db="EMBL/GenBank/DDBJ databases">
        <title>Genomic Encyclopedia of Archaeal and Bacterial Type Strains, Phase II (KMG-II): from individual species to whole genera.</title>
        <authorList>
            <person name="Goeker M."/>
        </authorList>
    </citation>
    <scope>NUCLEOTIDE SEQUENCE [LARGE SCALE GENOMIC DNA]</scope>
    <source>
        <strain evidence="3 4">DSM 19711</strain>
    </source>
</reference>
<feature type="transmembrane region" description="Helical" evidence="2">
    <location>
        <begin position="90"/>
        <end position="112"/>
    </location>
</feature>
<comment type="caution">
    <text evidence="3">The sequence shown here is derived from an EMBL/GenBank/DDBJ whole genome shotgun (WGS) entry which is preliminary data.</text>
</comment>
<evidence type="ECO:0000256" key="1">
    <source>
        <dbReference type="SAM" id="MobiDB-lite"/>
    </source>
</evidence>
<keyword evidence="2" id="KW-0472">Membrane</keyword>
<dbReference type="Proteomes" id="UP000238083">
    <property type="component" value="Unassembled WGS sequence"/>
</dbReference>
<proteinExistence type="predicted"/>
<feature type="transmembrane region" description="Helical" evidence="2">
    <location>
        <begin position="167"/>
        <end position="192"/>
    </location>
</feature>
<dbReference type="RefSeq" id="WP_106211628.1">
    <property type="nucleotide sequence ID" value="NZ_PVZF01000007.1"/>
</dbReference>
<accession>A0A2T0R2L3</accession>
<keyword evidence="2" id="KW-1133">Transmembrane helix</keyword>
<sequence length="258" mass="26546">MQPEGTAEPDPPPEESRHWLSWVLVAGCAAPALLLAEAARRVLRGGYDAQYFGGYPAAYLGDADATDRLDVTTAERFQVLWSLLSLPGPLLGAAVVGVLVVAVVLAGRPAWLVPDRWGRRVAALALWLAAAVSAGVVAGVLQGYSAPVESQADSLQVFLGNRSPDDFPGVAGALALLLPAVVVPALGGAVLWRTGDAPPVVPAGGVVPDEDEEDGAQDPGPPGPEGAAAAPVPEREPVAPVSPPTVPEAQRHLYRRPG</sequence>
<keyword evidence="4" id="KW-1185">Reference proteome</keyword>
<gene>
    <name evidence="3" type="ORF">CLV37_107112</name>
</gene>
<evidence type="ECO:0000313" key="4">
    <source>
        <dbReference type="Proteomes" id="UP000238083"/>
    </source>
</evidence>
<evidence type="ECO:0000256" key="2">
    <source>
        <dbReference type="SAM" id="Phobius"/>
    </source>
</evidence>